<dbReference type="GeneID" id="98295401"/>
<keyword evidence="5" id="KW-1185">Reference proteome</keyword>
<dbReference type="PIRSF" id="PIRSF026631">
    <property type="entry name" value="UCP026631"/>
    <property type="match status" value="1"/>
</dbReference>
<name>A0A261G889_9BIFI</name>
<proteinExistence type="predicted"/>
<feature type="transmembrane region" description="Helical" evidence="2">
    <location>
        <begin position="74"/>
        <end position="96"/>
    </location>
</feature>
<dbReference type="InterPro" id="IPR014529">
    <property type="entry name" value="UCP026631"/>
</dbReference>
<feature type="transmembrane region" description="Helical" evidence="2">
    <location>
        <begin position="285"/>
        <end position="309"/>
    </location>
</feature>
<feature type="domain" description="YdbS-like PH" evidence="3">
    <location>
        <begin position="314"/>
        <end position="392"/>
    </location>
</feature>
<accession>A0A261G889</accession>
<keyword evidence="2" id="KW-0812">Transmembrane</keyword>
<dbReference type="Proteomes" id="UP000216451">
    <property type="component" value="Unassembled WGS sequence"/>
</dbReference>
<feature type="transmembrane region" description="Helical" evidence="2">
    <location>
        <begin position="416"/>
        <end position="440"/>
    </location>
</feature>
<dbReference type="EMBL" id="MWXA01000004">
    <property type="protein sequence ID" value="OZG67642.1"/>
    <property type="molecule type" value="Genomic_DNA"/>
</dbReference>
<evidence type="ECO:0000313" key="4">
    <source>
        <dbReference type="EMBL" id="OZG67642.1"/>
    </source>
</evidence>
<feature type="region of interest" description="Disordered" evidence="1">
    <location>
        <begin position="1"/>
        <end position="30"/>
    </location>
</feature>
<feature type="domain" description="YdbS-like PH" evidence="3">
    <location>
        <begin position="98"/>
        <end position="166"/>
    </location>
</feature>
<dbReference type="InterPro" id="IPR005182">
    <property type="entry name" value="YdbS-like_PH"/>
</dbReference>
<dbReference type="AlphaFoldDB" id="A0A261G889"/>
<dbReference type="PANTHER" id="PTHR34473:SF2">
    <property type="entry name" value="UPF0699 TRANSMEMBRANE PROTEIN YDBT"/>
    <property type="match status" value="1"/>
</dbReference>
<feature type="transmembrane region" description="Helical" evidence="2">
    <location>
        <begin position="44"/>
        <end position="68"/>
    </location>
</feature>
<organism evidence="4 5">
    <name type="scientific">Bifidobacterium aquikefiri</name>
    <dbReference type="NCBI Taxonomy" id="1653207"/>
    <lineage>
        <taxon>Bacteria</taxon>
        <taxon>Bacillati</taxon>
        <taxon>Actinomycetota</taxon>
        <taxon>Actinomycetes</taxon>
        <taxon>Bifidobacteriales</taxon>
        <taxon>Bifidobacteriaceae</taxon>
        <taxon>Bifidobacterium</taxon>
    </lineage>
</organism>
<protein>
    <submittedName>
        <fullName evidence="4">Bacterial PH domain-containing protein</fullName>
    </submittedName>
</protein>
<evidence type="ECO:0000256" key="2">
    <source>
        <dbReference type="SAM" id="Phobius"/>
    </source>
</evidence>
<comment type="caution">
    <text evidence="4">The sequence shown here is derived from an EMBL/GenBank/DDBJ whole genome shotgun (WGS) entry which is preliminary data.</text>
</comment>
<dbReference type="PANTHER" id="PTHR34473">
    <property type="entry name" value="UPF0699 TRANSMEMBRANE PROTEIN YDBS"/>
    <property type="match status" value="1"/>
</dbReference>
<gene>
    <name evidence="4" type="ORF">BAQU_0734</name>
</gene>
<evidence type="ECO:0000259" key="3">
    <source>
        <dbReference type="Pfam" id="PF03703"/>
    </source>
</evidence>
<reference evidence="4 5" key="1">
    <citation type="journal article" date="2017" name="BMC Genomics">
        <title>Comparative genomic and phylogenomic analyses of the Bifidobacteriaceae family.</title>
        <authorList>
            <person name="Lugli G.A."/>
            <person name="Milani C."/>
            <person name="Turroni F."/>
            <person name="Duranti S."/>
            <person name="Mancabelli L."/>
            <person name="Mangifesta M."/>
            <person name="Ferrario C."/>
            <person name="Modesto M."/>
            <person name="Mattarelli P."/>
            <person name="Jiri K."/>
            <person name="van Sinderen D."/>
            <person name="Ventura M."/>
        </authorList>
    </citation>
    <scope>NUCLEOTIDE SEQUENCE [LARGE SCALE GENOMIC DNA]</scope>
    <source>
        <strain evidence="4 5">LMG 28769</strain>
    </source>
</reference>
<sequence>MTSRGAKTPASPSSSVVHSHTTSDNSADDSSITQESSWRLMHPILLVSEIVDGLKSIVSLMVGIGIIVLNRPQWRFWCFVALGVLLLTNVVVMPLLTYFTQSFRLSNGAIQFRCGIINRKRKVIGLSHVHAISKEQPLYFQPFHAIKLSVASAGDSDAEIVLSAVDESIQAELERYRSSRCNADTVLDRRGAAEAEADGRPDGTVVAVQPSLARPLLSQPFQPNADIPVYRAHLRDIVVFAVTNLGLLGTLLAMLGLMGRLNEMVNAHILADVEHRIMQFIQTSIFAFSLLTIVLILAAVAFSVVTTLFKFYDFQVSLRGDDVVIQRGLLTRHTVVVPVQRIQNVSIHRNVLRSVLKLSSVTVAVSAAHGSDDDGDSGSIDLIPVIRDRELYAVISRILPKWHIAQPRLNHTARVLLHYMLLIPLEITAFLCLALIGIAVFTQHMWMLWLVLPLVLLGGLWCVFRLMKSRCEGYEILDDEHIVIGGARGFTMFTLFTKRSRIQTVDRYTTPLRMRADVEKLIMPLFAFGKDTRIRLSALKTTQAEQLAHWAIHTNSR</sequence>
<feature type="transmembrane region" description="Helical" evidence="2">
    <location>
        <begin position="237"/>
        <end position="258"/>
    </location>
</feature>
<feature type="compositionally biased region" description="Low complexity" evidence="1">
    <location>
        <begin position="13"/>
        <end position="23"/>
    </location>
</feature>
<keyword evidence="2" id="KW-1133">Transmembrane helix</keyword>
<dbReference type="RefSeq" id="WP_094692873.1">
    <property type="nucleotide sequence ID" value="NZ_JBDNSG010000019.1"/>
</dbReference>
<evidence type="ECO:0000256" key="1">
    <source>
        <dbReference type="SAM" id="MobiDB-lite"/>
    </source>
</evidence>
<keyword evidence="2" id="KW-0472">Membrane</keyword>
<feature type="transmembrane region" description="Helical" evidence="2">
    <location>
        <begin position="446"/>
        <end position="464"/>
    </location>
</feature>
<dbReference type="OrthoDB" id="3190163at2"/>
<dbReference type="Pfam" id="PF03703">
    <property type="entry name" value="bPH_2"/>
    <property type="match status" value="2"/>
</dbReference>
<evidence type="ECO:0000313" key="5">
    <source>
        <dbReference type="Proteomes" id="UP000216451"/>
    </source>
</evidence>